<dbReference type="PANTHER" id="PTHR13130">
    <property type="entry name" value="34 KDA TRANSCRIPTIONAL CO-ACTIVATOR-RELATED"/>
    <property type="match status" value="1"/>
</dbReference>
<evidence type="ECO:0000256" key="3">
    <source>
        <dbReference type="ARBA" id="ARBA00023015"/>
    </source>
</evidence>
<feature type="region of interest" description="Disordered" evidence="6">
    <location>
        <begin position="1"/>
        <end position="64"/>
    </location>
</feature>
<dbReference type="GO" id="GO:0016592">
    <property type="term" value="C:mediator complex"/>
    <property type="evidence" value="ECO:0000318"/>
    <property type="project" value="GO_Central"/>
</dbReference>
<dbReference type="Pfam" id="PF11571">
    <property type="entry name" value="Med27"/>
    <property type="match status" value="1"/>
</dbReference>
<keyword evidence="4" id="KW-0804">Transcription</keyword>
<dbReference type="PANTHER" id="PTHR13130:SF4">
    <property type="entry name" value="MEDIATOR OF RNA POLYMERASE II TRANSCRIPTION SUBUNIT 27"/>
    <property type="match status" value="1"/>
</dbReference>
<gene>
    <name evidence="7" type="ORF">KFL_000570510</name>
</gene>
<keyword evidence="3" id="KW-0805">Transcription regulation</keyword>
<dbReference type="STRING" id="105231.A0A0U9HII6"/>
<keyword evidence="8" id="KW-1185">Reference proteome</keyword>
<accession>A0A0U9HII6</accession>
<reference evidence="7 8" key="1">
    <citation type="journal article" date="2014" name="Nat. Commun.">
        <title>Klebsormidium flaccidum genome reveals primary factors for plant terrestrial adaptation.</title>
        <authorList>
            <person name="Hori K."/>
            <person name="Maruyama F."/>
            <person name="Fujisawa T."/>
            <person name="Togashi T."/>
            <person name="Yamamoto N."/>
            <person name="Seo M."/>
            <person name="Sato S."/>
            <person name="Yamada T."/>
            <person name="Mori H."/>
            <person name="Tajima N."/>
            <person name="Moriyama T."/>
            <person name="Ikeuchi M."/>
            <person name="Watanabe M."/>
            <person name="Wada H."/>
            <person name="Kobayashi K."/>
            <person name="Saito M."/>
            <person name="Masuda T."/>
            <person name="Sasaki-Sekimoto Y."/>
            <person name="Mashiguchi K."/>
            <person name="Awai K."/>
            <person name="Shimojima M."/>
            <person name="Masuda S."/>
            <person name="Iwai M."/>
            <person name="Nobusawa T."/>
            <person name="Narise T."/>
            <person name="Kondo S."/>
            <person name="Saito H."/>
            <person name="Sato R."/>
            <person name="Murakawa M."/>
            <person name="Ihara Y."/>
            <person name="Oshima-Yamada Y."/>
            <person name="Ohtaka K."/>
            <person name="Satoh M."/>
            <person name="Sonobe K."/>
            <person name="Ishii M."/>
            <person name="Ohtani R."/>
            <person name="Kanamori-Sato M."/>
            <person name="Honoki R."/>
            <person name="Miyazaki D."/>
            <person name="Mochizuki H."/>
            <person name="Umetsu J."/>
            <person name="Higashi K."/>
            <person name="Shibata D."/>
            <person name="Kamiya Y."/>
            <person name="Sato N."/>
            <person name="Nakamura Y."/>
            <person name="Tabata S."/>
            <person name="Ida S."/>
            <person name="Kurokawa K."/>
            <person name="Ohta H."/>
        </authorList>
    </citation>
    <scope>NUCLEOTIDE SEQUENCE [LARGE SCALE GENOMIC DNA]</scope>
    <source>
        <strain evidence="7 8">NIES-2285</strain>
    </source>
</reference>
<evidence type="ECO:0000256" key="2">
    <source>
        <dbReference type="ARBA" id="ARBA00008048"/>
    </source>
</evidence>
<evidence type="ECO:0000256" key="5">
    <source>
        <dbReference type="ARBA" id="ARBA00023242"/>
    </source>
</evidence>
<organism evidence="7 8">
    <name type="scientific">Klebsormidium nitens</name>
    <name type="common">Green alga</name>
    <name type="synonym">Ulothrix nitens</name>
    <dbReference type="NCBI Taxonomy" id="105231"/>
    <lineage>
        <taxon>Eukaryota</taxon>
        <taxon>Viridiplantae</taxon>
        <taxon>Streptophyta</taxon>
        <taxon>Klebsormidiophyceae</taxon>
        <taxon>Klebsormidiales</taxon>
        <taxon>Klebsormidiaceae</taxon>
        <taxon>Klebsormidium</taxon>
    </lineage>
</organism>
<comment type="subcellular location">
    <subcellularLocation>
        <location evidence="1">Nucleus</location>
    </subcellularLocation>
</comment>
<dbReference type="GO" id="GO:0003713">
    <property type="term" value="F:transcription coactivator activity"/>
    <property type="evidence" value="ECO:0000318"/>
    <property type="project" value="GO_Central"/>
</dbReference>
<dbReference type="AlphaFoldDB" id="A0A0U9HII6"/>
<feature type="region of interest" description="Disordered" evidence="6">
    <location>
        <begin position="94"/>
        <end position="113"/>
    </location>
</feature>
<comment type="similarity">
    <text evidence="2">Belongs to the Mediator complex subunit 27 family.</text>
</comment>
<evidence type="ECO:0008006" key="9">
    <source>
        <dbReference type="Google" id="ProtNLM"/>
    </source>
</evidence>
<sequence>MADQSAGPSIRTPGISTPFPPMSPLPSMDVLMHSPGLLYSSPGQDGKPSDDGAPPVEKALSREVTLSKLDQADKLISEVRKGAEDLIAALRETARMTSTPAGPLVKEPPGSGRKRALSLLDDATAVKRARIASAEENKQPEQADVSTEDDAEVTPVSLVISKVEAALAELAGLGRELTEAGVSFLPSTVGGAKAEPDGEFAAREWDALVAERKAKDELDNVQAALRKVHLQLRQRFEDDRETVWEIDKVMKGLSAADPDRVSGVLQLLRENGVLEGEEPARDNSKIEQLERVQKVAGWMEMELVGETGKVLWHSSGGGSAVGGSDEGEGKGGVFEERPASLRCLLPGVLRATLGVSKEGQATTVSVTEATQATAHHTRAGHNVFQDVTNIATSALFHFKSQRPETALERFLVWLASYRSLFTQRCNACGKVLAHDPRCNMLLPPVMRPFKAILASNAREREALHSFCHLQRFAYV</sequence>
<protein>
    <recommendedName>
        <fullName evidence="9">Mediator of RNA polymerase II transcription subunit 27</fullName>
    </recommendedName>
</protein>
<dbReference type="GO" id="GO:0006357">
    <property type="term" value="P:regulation of transcription by RNA polymerase II"/>
    <property type="evidence" value="ECO:0000318"/>
    <property type="project" value="GO_Central"/>
</dbReference>
<dbReference type="Proteomes" id="UP000054558">
    <property type="component" value="Unassembled WGS sequence"/>
</dbReference>
<dbReference type="OMA" id="VGCYSEE"/>
<feature type="region of interest" description="Disordered" evidence="6">
    <location>
        <begin position="130"/>
        <end position="150"/>
    </location>
</feature>
<evidence type="ECO:0000256" key="6">
    <source>
        <dbReference type="SAM" id="MobiDB-lite"/>
    </source>
</evidence>
<name>A0A0U9HII6_KLENI</name>
<dbReference type="EMBL" id="DF237006">
    <property type="protein sequence ID" value="GAQ80605.1"/>
    <property type="molecule type" value="Genomic_DNA"/>
</dbReference>
<evidence type="ECO:0000313" key="7">
    <source>
        <dbReference type="EMBL" id="GAQ80605.1"/>
    </source>
</evidence>
<keyword evidence="5" id="KW-0539">Nucleus</keyword>
<dbReference type="InterPro" id="IPR021627">
    <property type="entry name" value="Mediator_Med27"/>
</dbReference>
<evidence type="ECO:0000256" key="1">
    <source>
        <dbReference type="ARBA" id="ARBA00004123"/>
    </source>
</evidence>
<proteinExistence type="inferred from homology"/>
<dbReference type="OrthoDB" id="1868004at2759"/>
<evidence type="ECO:0000256" key="4">
    <source>
        <dbReference type="ARBA" id="ARBA00023163"/>
    </source>
</evidence>
<evidence type="ECO:0000313" key="8">
    <source>
        <dbReference type="Proteomes" id="UP000054558"/>
    </source>
</evidence>